<gene>
    <name evidence="2" type="ORF">L2737_12855</name>
</gene>
<dbReference type="InterPro" id="IPR018759">
    <property type="entry name" value="BBP2_2"/>
</dbReference>
<feature type="chain" id="PRO_5046034344" evidence="1">
    <location>
        <begin position="26"/>
        <end position="404"/>
    </location>
</feature>
<feature type="signal peptide" evidence="1">
    <location>
        <begin position="1"/>
        <end position="25"/>
    </location>
</feature>
<dbReference type="EMBL" id="JAKIKU010000006">
    <property type="protein sequence ID" value="MCL1046206.1"/>
    <property type="molecule type" value="Genomic_DNA"/>
</dbReference>
<reference evidence="2 3" key="1">
    <citation type="submission" date="2022-01" db="EMBL/GenBank/DDBJ databases">
        <title>Whole genome-based taxonomy of the Shewanellaceae.</title>
        <authorList>
            <person name="Martin-Rodriguez A.J."/>
        </authorList>
    </citation>
    <scope>NUCLEOTIDE SEQUENCE [LARGE SCALE GENOMIC DNA]</scope>
    <source>
        <strain evidence="2 3">DSM 24955</strain>
    </source>
</reference>
<organism evidence="2 3">
    <name type="scientific">Shewanella electrodiphila</name>
    <dbReference type="NCBI Taxonomy" id="934143"/>
    <lineage>
        <taxon>Bacteria</taxon>
        <taxon>Pseudomonadati</taxon>
        <taxon>Pseudomonadota</taxon>
        <taxon>Gammaproteobacteria</taxon>
        <taxon>Alteromonadales</taxon>
        <taxon>Shewanellaceae</taxon>
        <taxon>Shewanella</taxon>
    </lineage>
</organism>
<dbReference type="Pfam" id="PF10082">
    <property type="entry name" value="BBP2_2"/>
    <property type="match status" value="1"/>
</dbReference>
<dbReference type="SUPFAM" id="SSF56935">
    <property type="entry name" value="Porins"/>
    <property type="match status" value="1"/>
</dbReference>
<evidence type="ECO:0000256" key="1">
    <source>
        <dbReference type="SAM" id="SignalP"/>
    </source>
</evidence>
<keyword evidence="3" id="KW-1185">Reference proteome</keyword>
<dbReference type="Proteomes" id="UP001202134">
    <property type="component" value="Unassembled WGS sequence"/>
</dbReference>
<protein>
    <submittedName>
        <fullName evidence="2">Outer membrane beta-barrel protein</fullName>
    </submittedName>
</protein>
<evidence type="ECO:0000313" key="3">
    <source>
        <dbReference type="Proteomes" id="UP001202134"/>
    </source>
</evidence>
<dbReference type="RefSeq" id="WP_157936193.1">
    <property type="nucleotide sequence ID" value="NZ_JAKIKU010000006.1"/>
</dbReference>
<comment type="caution">
    <text evidence="2">The sequence shown here is derived from an EMBL/GenBank/DDBJ whole genome shotgun (WGS) entry which is preliminary data.</text>
</comment>
<proteinExistence type="predicted"/>
<name>A0ABT0KQS5_9GAMM</name>
<accession>A0ABT0KQS5</accession>
<evidence type="ECO:0000313" key="2">
    <source>
        <dbReference type="EMBL" id="MCL1046206.1"/>
    </source>
</evidence>
<sequence length="404" mass="45236">MRTLIGNKNIIAVLVGALFVPVAQAQNTENAVVIKTDSGIDFTPGLNASVKYDDNIASANLDTEDSMILVVTPALKAELLSGNSSYTAEAGIEYAEYFSSSDDNYLDGLFRLKADVELNQSNRFNIIGSYIAGHEDRGTGIFEGAGNLQVEPNTYDVYAIGGYYEYGARSTPARLRINAKYLEKEYKRYEELTQYKNYTDVTFGGSFYYDVSPTASLVASIQSIDTEYNKSPQDIELQNRDSVTTNYLLGADWEATASTEGKVRVGYQQKSFDNSIRDDFSGLTWDVDITWRPLTYSALTLKTGQSSKDPNLLGDYVRETSYGASWEHNWTELFSTKLGYERVEDDFTGIIREDKTSTYQAAIGYSVARWLMLRAGVDINESRSSSDIYEFDRNVYYINAEMTL</sequence>
<keyword evidence="1" id="KW-0732">Signal</keyword>